<dbReference type="InterPro" id="IPR014030">
    <property type="entry name" value="Ketoacyl_synth_N"/>
</dbReference>
<dbReference type="InterPro" id="IPR032821">
    <property type="entry name" value="PKS_assoc"/>
</dbReference>
<feature type="domain" description="Carrier" evidence="4">
    <location>
        <begin position="886"/>
        <end position="961"/>
    </location>
</feature>
<dbReference type="Gene3D" id="1.10.1200.10">
    <property type="entry name" value="ACP-like"/>
    <property type="match status" value="1"/>
</dbReference>
<dbReference type="Gene3D" id="3.40.366.10">
    <property type="entry name" value="Malonyl-Coenzyme A Acyl Carrier Protein, domain 2"/>
    <property type="match status" value="1"/>
</dbReference>
<dbReference type="InterPro" id="IPR020806">
    <property type="entry name" value="PKS_PP-bd"/>
</dbReference>
<proteinExistence type="predicted"/>
<dbReference type="GO" id="GO:0005886">
    <property type="term" value="C:plasma membrane"/>
    <property type="evidence" value="ECO:0007669"/>
    <property type="project" value="TreeGrafter"/>
</dbReference>
<dbReference type="GO" id="GO:0006633">
    <property type="term" value="P:fatty acid biosynthetic process"/>
    <property type="evidence" value="ECO:0007669"/>
    <property type="project" value="InterPro"/>
</dbReference>
<organism evidence="6 7">
    <name type="scientific">Kutzneria kofuensis</name>
    <dbReference type="NCBI Taxonomy" id="103725"/>
    <lineage>
        <taxon>Bacteria</taxon>
        <taxon>Bacillati</taxon>
        <taxon>Actinomycetota</taxon>
        <taxon>Actinomycetes</taxon>
        <taxon>Pseudonocardiales</taxon>
        <taxon>Pseudonocardiaceae</taxon>
        <taxon>Kutzneria</taxon>
    </lineage>
</organism>
<dbReference type="GO" id="GO:0071770">
    <property type="term" value="P:DIM/DIP cell wall layer assembly"/>
    <property type="evidence" value="ECO:0007669"/>
    <property type="project" value="TreeGrafter"/>
</dbReference>
<evidence type="ECO:0000256" key="1">
    <source>
        <dbReference type="ARBA" id="ARBA00022450"/>
    </source>
</evidence>
<keyword evidence="1" id="KW-0596">Phosphopantetheine</keyword>
<evidence type="ECO:0000256" key="2">
    <source>
        <dbReference type="ARBA" id="ARBA00022553"/>
    </source>
</evidence>
<dbReference type="InterPro" id="IPR009081">
    <property type="entry name" value="PP-bd_ACP"/>
</dbReference>
<dbReference type="GO" id="GO:0004312">
    <property type="term" value="F:fatty acid synthase activity"/>
    <property type="evidence" value="ECO:0007669"/>
    <property type="project" value="TreeGrafter"/>
</dbReference>
<dbReference type="Pfam" id="PF00109">
    <property type="entry name" value="ketoacyl-synt"/>
    <property type="match status" value="1"/>
</dbReference>
<comment type="caution">
    <text evidence="6">The sequence shown here is derived from an EMBL/GenBank/DDBJ whole genome shotgun (WGS) entry which is preliminary data.</text>
</comment>
<dbReference type="Gene3D" id="3.30.70.250">
    <property type="entry name" value="Malonyl-CoA ACP transacylase, ACP-binding"/>
    <property type="match status" value="1"/>
</dbReference>
<feature type="domain" description="Ketosynthase family 3 (KS3)" evidence="5">
    <location>
        <begin position="6"/>
        <end position="422"/>
    </location>
</feature>
<dbReference type="CDD" id="cd00833">
    <property type="entry name" value="PKS"/>
    <property type="match status" value="1"/>
</dbReference>
<dbReference type="SMART" id="SM00827">
    <property type="entry name" value="PKS_AT"/>
    <property type="match status" value="1"/>
</dbReference>
<dbReference type="PANTHER" id="PTHR43775">
    <property type="entry name" value="FATTY ACID SYNTHASE"/>
    <property type="match status" value="1"/>
</dbReference>
<evidence type="ECO:0000313" key="6">
    <source>
        <dbReference type="EMBL" id="MBB5896349.1"/>
    </source>
</evidence>
<dbReference type="Gene3D" id="3.40.47.10">
    <property type="match status" value="1"/>
</dbReference>
<protein>
    <submittedName>
        <fullName evidence="6">Acyl transferase domain-containing protein</fullName>
    </submittedName>
</protein>
<dbReference type="SUPFAM" id="SSF53901">
    <property type="entry name" value="Thiolase-like"/>
    <property type="match status" value="1"/>
</dbReference>
<dbReference type="InterPro" id="IPR036736">
    <property type="entry name" value="ACP-like_sf"/>
</dbReference>
<gene>
    <name evidence="6" type="ORF">BJ998_007545</name>
</gene>
<dbReference type="InterPro" id="IPR050091">
    <property type="entry name" value="PKS_NRPS_Biosynth_Enz"/>
</dbReference>
<keyword evidence="3 6" id="KW-0808">Transferase</keyword>
<dbReference type="InterPro" id="IPR016035">
    <property type="entry name" value="Acyl_Trfase/lysoPLipase"/>
</dbReference>
<dbReference type="InterPro" id="IPR014043">
    <property type="entry name" value="Acyl_transferase_dom"/>
</dbReference>
<sequence length="966" mass="101212">MSAAFDQPIAVVGAALRLPGARNLGEYWDLLTGARDTVTRRTDAVPDPAASSLGVPPDARFVGAYGGIDDPMAFDPARFGMSAAEALQTDPQQRVLLELVDEALHVASVPAAAHARTGVFAGAGLNSYADSVRTALRGAIGVDDFAVELGTARDYLAGKIAYRLNLRGPVVNVLAACSTGLVAVHLASRALLDDEVDVAVAGVSAIRYPLWTGYWAVPGSIASADGVCRPFDVRATGTVPADGAGAVVLKRLADAVSDGDDVLAVVRGSAVGNDGRKPGFGHVRADAQEDVIRAALRAAGVEPGDVSYVEAHGTGTRLGDAVEWSTLHRVFGANAGSVAVGTSKGSLGHTREAAGMAGLLKAILCLSNGVVPPSANFGALPHDLRLESALLPVTDPIAVERGLGGVSAFGLGGTNCHVVLERAPRPAARPAARRSVALVSSHSVAGLDEETRLLRDAGAAQDDLAAGSQVRAHHHQFRRFVELSADLGPKALARRTRKAPRRATAAAFAFPGVGSDHIGMVADLAAASELFRASLRDTAELARAVGVPGLFAELPAESPVDSPPTRAGALVNLRMVLGRGAPPQSCGFTSLPVRHLSLFAVQLAFVDLLASAGVRPAAVVGHSLGEWTAATVVGAISRADAVRMVARRAELIQSAPQGMTVSVAAGAEEIRPLLDDGLEIAAENSPVACVVSGIDATAFEERLRARGVVHRRLDDRFAFHNRLLAEAADTLAGLVEEVEFTEPAIPMASAVTGEWVKQFDAAYWRAQLIGTVRFKDALATLARDHGLLVEIGPGNVRPWATHAAPDLDTVRTAKSSFEGARDRDVYEQALAELWLHGHEPVWPVPAADRPHRAPRALPPVLTRRGFDPGREHEAVPAAPAAEFPLRAASELSQRLAELWCALLGLDHVDEDDHFFDLGGDSLLGRHLIALVRQHTGREVPGEVVFASGTVRGMADSIQRHLSEGTR</sequence>
<evidence type="ECO:0000259" key="4">
    <source>
        <dbReference type="PROSITE" id="PS50075"/>
    </source>
</evidence>
<dbReference type="PROSITE" id="PS50075">
    <property type="entry name" value="CARRIER"/>
    <property type="match status" value="1"/>
</dbReference>
<dbReference type="RefSeq" id="WP_184868018.1">
    <property type="nucleotide sequence ID" value="NZ_JACHIR010000001.1"/>
</dbReference>
<dbReference type="InterPro" id="IPR014031">
    <property type="entry name" value="Ketoacyl_synth_C"/>
</dbReference>
<dbReference type="EMBL" id="JACHIR010000001">
    <property type="protein sequence ID" value="MBB5896349.1"/>
    <property type="molecule type" value="Genomic_DNA"/>
</dbReference>
<dbReference type="Pfam" id="PF00550">
    <property type="entry name" value="PP-binding"/>
    <property type="match status" value="1"/>
</dbReference>
<dbReference type="SMART" id="SM00825">
    <property type="entry name" value="PKS_KS"/>
    <property type="match status" value="1"/>
</dbReference>
<dbReference type="AlphaFoldDB" id="A0A7W9NL35"/>
<name>A0A7W9NL35_9PSEU</name>
<dbReference type="InterPro" id="IPR001227">
    <property type="entry name" value="Ac_transferase_dom_sf"/>
</dbReference>
<dbReference type="GO" id="GO:0031177">
    <property type="term" value="F:phosphopantetheine binding"/>
    <property type="evidence" value="ECO:0007669"/>
    <property type="project" value="InterPro"/>
</dbReference>
<evidence type="ECO:0000256" key="3">
    <source>
        <dbReference type="ARBA" id="ARBA00022679"/>
    </source>
</evidence>
<accession>A0A7W9NL35</accession>
<dbReference type="InterPro" id="IPR020841">
    <property type="entry name" value="PKS_Beta-ketoAc_synthase_dom"/>
</dbReference>
<dbReference type="SUPFAM" id="SSF47336">
    <property type="entry name" value="ACP-like"/>
    <property type="match status" value="1"/>
</dbReference>
<dbReference type="InterPro" id="IPR018201">
    <property type="entry name" value="Ketoacyl_synth_AS"/>
</dbReference>
<dbReference type="InterPro" id="IPR016039">
    <property type="entry name" value="Thiolase-like"/>
</dbReference>
<dbReference type="PROSITE" id="PS00606">
    <property type="entry name" value="KS3_1"/>
    <property type="match status" value="1"/>
</dbReference>
<keyword evidence="2" id="KW-0597">Phosphoprotein</keyword>
<evidence type="ECO:0000259" key="5">
    <source>
        <dbReference type="PROSITE" id="PS52004"/>
    </source>
</evidence>
<dbReference type="GO" id="GO:0005737">
    <property type="term" value="C:cytoplasm"/>
    <property type="evidence" value="ECO:0007669"/>
    <property type="project" value="TreeGrafter"/>
</dbReference>
<dbReference type="Proteomes" id="UP000585638">
    <property type="component" value="Unassembled WGS sequence"/>
</dbReference>
<dbReference type="Pfam" id="PF00698">
    <property type="entry name" value="Acyl_transf_1"/>
    <property type="match status" value="1"/>
</dbReference>
<dbReference type="Pfam" id="PF16197">
    <property type="entry name" value="KAsynt_C_assoc"/>
    <property type="match status" value="1"/>
</dbReference>
<evidence type="ECO:0000313" key="7">
    <source>
        <dbReference type="Proteomes" id="UP000585638"/>
    </source>
</evidence>
<keyword evidence="7" id="KW-1185">Reference proteome</keyword>
<dbReference type="SUPFAM" id="SSF52151">
    <property type="entry name" value="FabD/lysophospholipase-like"/>
    <property type="match status" value="1"/>
</dbReference>
<dbReference type="Pfam" id="PF02801">
    <property type="entry name" value="Ketoacyl-synt_C"/>
    <property type="match status" value="1"/>
</dbReference>
<dbReference type="PANTHER" id="PTHR43775:SF37">
    <property type="entry name" value="SI:DKEY-61P9.11"/>
    <property type="match status" value="1"/>
</dbReference>
<dbReference type="Gene3D" id="3.30.70.3290">
    <property type="match status" value="1"/>
</dbReference>
<dbReference type="PROSITE" id="PS52004">
    <property type="entry name" value="KS3_2"/>
    <property type="match status" value="1"/>
</dbReference>
<reference evidence="6 7" key="1">
    <citation type="submission" date="2020-08" db="EMBL/GenBank/DDBJ databases">
        <title>Sequencing the genomes of 1000 actinobacteria strains.</title>
        <authorList>
            <person name="Klenk H.-P."/>
        </authorList>
    </citation>
    <scope>NUCLEOTIDE SEQUENCE [LARGE SCALE GENOMIC DNA]</scope>
    <source>
        <strain evidence="6 7">DSM 43851</strain>
    </source>
</reference>
<dbReference type="SMART" id="SM00823">
    <property type="entry name" value="PKS_PP"/>
    <property type="match status" value="1"/>
</dbReference>
<dbReference type="GO" id="GO:0004315">
    <property type="term" value="F:3-oxoacyl-[acyl-carrier-protein] synthase activity"/>
    <property type="evidence" value="ECO:0007669"/>
    <property type="project" value="InterPro"/>
</dbReference>